<evidence type="ECO:0000313" key="5">
    <source>
        <dbReference type="EMBL" id="PMR73335.1"/>
    </source>
</evidence>
<keyword evidence="4" id="KW-0732">Signal</keyword>
<dbReference type="Pfam" id="PF13606">
    <property type="entry name" value="Ank_3"/>
    <property type="match status" value="1"/>
</dbReference>
<evidence type="ECO:0000256" key="1">
    <source>
        <dbReference type="ARBA" id="ARBA00022737"/>
    </source>
</evidence>
<feature type="chain" id="PRO_5014737353" evidence="4">
    <location>
        <begin position="20"/>
        <end position="176"/>
    </location>
</feature>
<evidence type="ECO:0000256" key="3">
    <source>
        <dbReference type="PROSITE-ProRule" id="PRU00023"/>
    </source>
</evidence>
<dbReference type="PANTHER" id="PTHR24201">
    <property type="entry name" value="ANK_REP_REGION DOMAIN-CONTAINING PROTEIN"/>
    <property type="match status" value="1"/>
</dbReference>
<accession>A0A2N7TYU7</accession>
<dbReference type="Gene3D" id="1.25.40.20">
    <property type="entry name" value="Ankyrin repeat-containing domain"/>
    <property type="match status" value="2"/>
</dbReference>
<evidence type="ECO:0000256" key="2">
    <source>
        <dbReference type="ARBA" id="ARBA00023043"/>
    </source>
</evidence>
<dbReference type="InterPro" id="IPR002110">
    <property type="entry name" value="Ankyrin_rpt"/>
</dbReference>
<comment type="caution">
    <text evidence="5">The sequence shown here is derived from an EMBL/GenBank/DDBJ whole genome shotgun (WGS) entry which is preliminary data.</text>
</comment>
<dbReference type="Proteomes" id="UP000235803">
    <property type="component" value="Unassembled WGS sequence"/>
</dbReference>
<dbReference type="OrthoDB" id="307920at2"/>
<evidence type="ECO:0000256" key="4">
    <source>
        <dbReference type="SAM" id="SignalP"/>
    </source>
</evidence>
<feature type="repeat" description="ANK" evidence="3">
    <location>
        <begin position="51"/>
        <end position="83"/>
    </location>
</feature>
<name>A0A2N7TYU7_9GAMM</name>
<keyword evidence="1" id="KW-0677">Repeat</keyword>
<feature type="signal peptide" evidence="4">
    <location>
        <begin position="1"/>
        <end position="19"/>
    </location>
</feature>
<keyword evidence="2 3" id="KW-0040">ANK repeat</keyword>
<dbReference type="Pfam" id="PF12796">
    <property type="entry name" value="Ank_2"/>
    <property type="match status" value="1"/>
</dbReference>
<sequence>MPMRYFLSLLMLLTLPALGSEHLIDAARQGDTSALAERYAQGGDLDTANESGHTPFIMAAYHSHTDTLEWLLAQGAEPCATDDQGNNVYMGVAFRGHERTARWLLDNTRCDIDHRNHVGQTALMMAALFGREAIVELYLEHGAEAGVVDLQGNTAATLAAGQGQAQLAERLRAESS</sequence>
<evidence type="ECO:0000313" key="6">
    <source>
        <dbReference type="Proteomes" id="UP000235803"/>
    </source>
</evidence>
<protein>
    <submittedName>
        <fullName evidence="5">Uncharacterized protein</fullName>
    </submittedName>
</protein>
<dbReference type="PROSITE" id="PS50297">
    <property type="entry name" value="ANK_REP_REGION"/>
    <property type="match status" value="2"/>
</dbReference>
<dbReference type="AlphaFoldDB" id="A0A2N7TYU7"/>
<dbReference type="PROSITE" id="PS50088">
    <property type="entry name" value="ANK_REPEAT"/>
    <property type="match status" value="2"/>
</dbReference>
<dbReference type="SUPFAM" id="SSF48403">
    <property type="entry name" value="Ankyrin repeat"/>
    <property type="match status" value="1"/>
</dbReference>
<dbReference type="RefSeq" id="WP_102654856.1">
    <property type="nucleotide sequence ID" value="NZ_PNRF01000037.1"/>
</dbReference>
<feature type="repeat" description="ANK" evidence="3">
    <location>
        <begin position="118"/>
        <end position="150"/>
    </location>
</feature>
<dbReference type="InterPro" id="IPR050776">
    <property type="entry name" value="Ank_Repeat/CDKN_Inhibitor"/>
</dbReference>
<reference evidence="5 6" key="1">
    <citation type="submission" date="2018-01" db="EMBL/GenBank/DDBJ databases">
        <title>Halomonas endophytica sp. nov., isolated from storage liquid in the stems of Populus euphratica.</title>
        <authorList>
            <person name="Chen C."/>
        </authorList>
    </citation>
    <scope>NUCLEOTIDE SEQUENCE [LARGE SCALE GENOMIC DNA]</scope>
    <source>
        <strain evidence="5 6">MC28</strain>
    </source>
</reference>
<gene>
    <name evidence="5" type="ORF">C1H69_18575</name>
</gene>
<keyword evidence="6" id="KW-1185">Reference proteome</keyword>
<dbReference type="EMBL" id="PNRF01000037">
    <property type="protein sequence ID" value="PMR73335.1"/>
    <property type="molecule type" value="Genomic_DNA"/>
</dbReference>
<organism evidence="5 6">
    <name type="scientific">Billgrantia endophytica</name>
    <dbReference type="NCBI Taxonomy" id="2033802"/>
    <lineage>
        <taxon>Bacteria</taxon>
        <taxon>Pseudomonadati</taxon>
        <taxon>Pseudomonadota</taxon>
        <taxon>Gammaproteobacteria</taxon>
        <taxon>Oceanospirillales</taxon>
        <taxon>Halomonadaceae</taxon>
        <taxon>Billgrantia</taxon>
    </lineage>
</organism>
<proteinExistence type="predicted"/>
<dbReference type="InterPro" id="IPR036770">
    <property type="entry name" value="Ankyrin_rpt-contain_sf"/>
</dbReference>
<dbReference type="SMART" id="SM00248">
    <property type="entry name" value="ANK"/>
    <property type="match status" value="3"/>
</dbReference>